<evidence type="ECO:0000313" key="4">
    <source>
        <dbReference type="Proteomes" id="UP000789342"/>
    </source>
</evidence>
<dbReference type="PANTHER" id="PTHR38046">
    <property type="entry name" value="CRYPTIC LOCI REGULATOR 2"/>
    <property type="match status" value="1"/>
</dbReference>
<proteinExistence type="predicted"/>
<evidence type="ECO:0000256" key="1">
    <source>
        <dbReference type="SAM" id="MobiDB-lite"/>
    </source>
</evidence>
<dbReference type="GO" id="GO:0031934">
    <property type="term" value="C:mating-type region heterochromatin"/>
    <property type="evidence" value="ECO:0007669"/>
    <property type="project" value="TreeGrafter"/>
</dbReference>
<name>A0A9N8ZJU0_9GLOM</name>
<dbReference type="GO" id="GO:0033553">
    <property type="term" value="C:rDNA heterochromatin"/>
    <property type="evidence" value="ECO:0007669"/>
    <property type="project" value="TreeGrafter"/>
</dbReference>
<comment type="caution">
    <text evidence="3">The sequence shown here is derived from an EMBL/GenBank/DDBJ whole genome shotgun (WGS) entry which is preliminary data.</text>
</comment>
<reference evidence="3" key="1">
    <citation type="submission" date="2021-06" db="EMBL/GenBank/DDBJ databases">
        <authorList>
            <person name="Kallberg Y."/>
            <person name="Tangrot J."/>
            <person name="Rosling A."/>
        </authorList>
    </citation>
    <scope>NUCLEOTIDE SEQUENCE</scope>
    <source>
        <strain evidence="3">CL551</strain>
    </source>
</reference>
<dbReference type="EMBL" id="CAJVPV010001468">
    <property type="protein sequence ID" value="CAG8498281.1"/>
    <property type="molecule type" value="Genomic_DNA"/>
</dbReference>
<dbReference type="InterPro" id="IPR031915">
    <property type="entry name" value="Clr2_N"/>
</dbReference>
<dbReference type="AlphaFoldDB" id="A0A9N8ZJU0"/>
<dbReference type="GO" id="GO:0030466">
    <property type="term" value="P:silent mating-type cassette heterochromatin formation"/>
    <property type="evidence" value="ECO:0007669"/>
    <property type="project" value="TreeGrafter"/>
</dbReference>
<protein>
    <submittedName>
        <fullName evidence="3">1400_t:CDS:1</fullName>
    </submittedName>
</protein>
<dbReference type="PANTHER" id="PTHR38046:SF1">
    <property type="entry name" value="CRYPTIC LOCI REGULATOR 2"/>
    <property type="match status" value="1"/>
</dbReference>
<dbReference type="InterPro" id="IPR038986">
    <property type="entry name" value="Clr2"/>
</dbReference>
<dbReference type="OrthoDB" id="10523302at2759"/>
<feature type="region of interest" description="Disordered" evidence="1">
    <location>
        <begin position="186"/>
        <end position="234"/>
    </location>
</feature>
<dbReference type="Proteomes" id="UP000789342">
    <property type="component" value="Unassembled WGS sequence"/>
</dbReference>
<dbReference type="Pfam" id="PF16761">
    <property type="entry name" value="Clr2_transil"/>
    <property type="match status" value="1"/>
</dbReference>
<accession>A0A9N8ZJU0</accession>
<sequence length="587" mass="67229">MSKSKAAKRTNGRTFPNVIISSIGLTVTCTDAKSSMWPSDSPIKDRNGYIVCFQRTTGHDRKCNLYATKVGEVLARALEDGSDKKITNRKLALLPQGYALFDRLRKVENGEITRRDTYLFGSPCSSKFCSPHEFEEHLLWLASDKFIACHCKYCISNREKGLPSPVTRIVSQEEDDSTPMIIQAEDGASNDNASAPLEANFDAPTDERHNSDSSYSSGKQNFDSSSDDHAESDISDTDEIHEILSSPCLTSDSEGSECHMYSKNMYDFSEETSSEGELSSSSTSSNLDELVQARLRNVEERLSKRLDSDDSLLCLDVCQESKYYEKMYRRNEIVWVDIRRVWNQPVKCAESLLTHWPALIRSRERNARDKFILYKVMIYSLNNHKILRQKAILPWRALNPNKFLSTFENAARSKDLVSKFIQALDSVKVRSSMCCAMDSYYLFSSSSRRKNSSNLEYSQEIGQSEHYKSIIFGPEVLREGDILLLDSEKIDVDRDDNDDRNNDTVLFKVHYFYYFKRRNRIEMTGDMYRHFKLIERSNTLALKKIEMAQNLSVVGLDEVIGRFYKYDQDINRPAPLHSPDSANVLFC</sequence>
<evidence type="ECO:0000313" key="3">
    <source>
        <dbReference type="EMBL" id="CAG8498281.1"/>
    </source>
</evidence>
<feature type="domain" description="Cryptic loci regulator 2 N-terminal" evidence="2">
    <location>
        <begin position="91"/>
        <end position="154"/>
    </location>
</feature>
<feature type="compositionally biased region" description="Polar residues" evidence="1">
    <location>
        <begin position="212"/>
        <end position="224"/>
    </location>
</feature>
<dbReference type="GO" id="GO:0070824">
    <property type="term" value="C:SHREC complex"/>
    <property type="evidence" value="ECO:0007669"/>
    <property type="project" value="InterPro"/>
</dbReference>
<evidence type="ECO:0000259" key="2">
    <source>
        <dbReference type="Pfam" id="PF16761"/>
    </source>
</evidence>
<organism evidence="3 4">
    <name type="scientific">Acaulospora morrowiae</name>
    <dbReference type="NCBI Taxonomy" id="94023"/>
    <lineage>
        <taxon>Eukaryota</taxon>
        <taxon>Fungi</taxon>
        <taxon>Fungi incertae sedis</taxon>
        <taxon>Mucoromycota</taxon>
        <taxon>Glomeromycotina</taxon>
        <taxon>Glomeromycetes</taxon>
        <taxon>Diversisporales</taxon>
        <taxon>Acaulosporaceae</taxon>
        <taxon>Acaulospora</taxon>
    </lineage>
</organism>
<keyword evidence="4" id="KW-1185">Reference proteome</keyword>
<gene>
    <name evidence="3" type="ORF">AMORRO_LOCUS3124</name>
</gene>